<dbReference type="AlphaFoldDB" id="A0A9X1D8D1"/>
<dbReference type="Proteomes" id="UP001138921">
    <property type="component" value="Unassembled WGS sequence"/>
</dbReference>
<dbReference type="RefSeq" id="WP_214393989.1">
    <property type="nucleotide sequence ID" value="NZ_JAFLWW010000019.1"/>
</dbReference>
<reference evidence="1" key="2">
    <citation type="submission" date="2021-03" db="EMBL/GenBank/DDBJ databases">
        <authorList>
            <person name="Artuso I."/>
            <person name="Turrini P."/>
            <person name="Pirolo M."/>
            <person name="Lugli G.A."/>
            <person name="Ventura M."/>
            <person name="Visca P."/>
        </authorList>
    </citation>
    <scope>NUCLEOTIDE SEQUENCE</scope>
    <source>
        <strain evidence="1">LMG 26462</strain>
    </source>
</reference>
<dbReference type="Pfam" id="PF06169">
    <property type="entry name" value="DUF982"/>
    <property type="match status" value="1"/>
</dbReference>
<comment type="caution">
    <text evidence="1">The sequence shown here is derived from an EMBL/GenBank/DDBJ whole genome shotgun (WGS) entry which is preliminary data.</text>
</comment>
<dbReference type="EMBL" id="JAFLWW010000019">
    <property type="protein sequence ID" value="MBT1160202.1"/>
    <property type="molecule type" value="Genomic_DNA"/>
</dbReference>
<name>A0A9X1D8D1_9HYPH</name>
<gene>
    <name evidence="1" type="ORF">J1C56_32245</name>
</gene>
<dbReference type="InterPro" id="IPR010385">
    <property type="entry name" value="DUF982"/>
</dbReference>
<evidence type="ECO:0000313" key="2">
    <source>
        <dbReference type="Proteomes" id="UP001138921"/>
    </source>
</evidence>
<accession>A0A9X1D8D1</accession>
<sequence length="82" mass="9198">MEFRPHIWVKESDLAICVISSLAEALEFLAAWPPNRRGPFFYLASNSVQSAAAGSIDPYEAREVFEMFCREAGILAEAKMNE</sequence>
<organism evidence="1 2">
    <name type="scientific">Aminobacter anthyllidis</name>
    <dbReference type="NCBI Taxonomy" id="1035067"/>
    <lineage>
        <taxon>Bacteria</taxon>
        <taxon>Pseudomonadati</taxon>
        <taxon>Pseudomonadota</taxon>
        <taxon>Alphaproteobacteria</taxon>
        <taxon>Hyphomicrobiales</taxon>
        <taxon>Phyllobacteriaceae</taxon>
        <taxon>Aminobacter</taxon>
    </lineage>
</organism>
<proteinExistence type="predicted"/>
<evidence type="ECO:0000313" key="1">
    <source>
        <dbReference type="EMBL" id="MBT1160202.1"/>
    </source>
</evidence>
<reference evidence="1" key="1">
    <citation type="journal article" date="2021" name="Microorganisms">
        <title>Phylogenomic Reconstruction and Metabolic Potential of the Genus Aminobacter.</title>
        <authorList>
            <person name="Artuso I."/>
            <person name="Turrini P."/>
            <person name="Pirolo M."/>
            <person name="Lugli G.A."/>
            <person name="Ventura M."/>
            <person name="Visca P."/>
        </authorList>
    </citation>
    <scope>NUCLEOTIDE SEQUENCE</scope>
    <source>
        <strain evidence="1">LMG 26462</strain>
    </source>
</reference>
<protein>
    <submittedName>
        <fullName evidence="1">DUF982 domain-containing protein</fullName>
    </submittedName>
</protein>
<dbReference type="Gene3D" id="6.10.250.730">
    <property type="match status" value="1"/>
</dbReference>
<keyword evidence="2" id="KW-1185">Reference proteome</keyword>